<dbReference type="OrthoDB" id="5522221at2"/>
<sequence length="145" mass="16376">MHPFDTPTPSWEVGRTSVRLERPDLVHLVIHGPNKAEYIAEVQKLLFEIGDLSGPYDLLVGLGELGSFEVTARRAWTRAERPYPFRRAFVYQASFAIRTLVLTTHRAGRFIAPAAFRWDVDFFPTEAAARARLESLHGSVVRPTA</sequence>
<organism evidence="1 2">
    <name type="scientific">Polyangium spumosum</name>
    <dbReference type="NCBI Taxonomy" id="889282"/>
    <lineage>
        <taxon>Bacteria</taxon>
        <taxon>Pseudomonadati</taxon>
        <taxon>Myxococcota</taxon>
        <taxon>Polyangia</taxon>
        <taxon>Polyangiales</taxon>
        <taxon>Polyangiaceae</taxon>
        <taxon>Polyangium</taxon>
    </lineage>
</organism>
<reference evidence="1 2" key="1">
    <citation type="submission" date="2019-10" db="EMBL/GenBank/DDBJ databases">
        <title>A soil myxobacterium in the family Polyangiaceae.</title>
        <authorList>
            <person name="Li Y."/>
            <person name="Wang J."/>
        </authorList>
    </citation>
    <scope>NUCLEOTIDE SEQUENCE [LARGE SCALE GENOMIC DNA]</scope>
    <source>
        <strain evidence="1 2">DSM 14734</strain>
    </source>
</reference>
<evidence type="ECO:0000313" key="2">
    <source>
        <dbReference type="Proteomes" id="UP000440224"/>
    </source>
</evidence>
<comment type="caution">
    <text evidence="1">The sequence shown here is derived from an EMBL/GenBank/DDBJ whole genome shotgun (WGS) entry which is preliminary data.</text>
</comment>
<keyword evidence="2" id="KW-1185">Reference proteome</keyword>
<dbReference type="EMBL" id="WJIE01000002">
    <property type="protein sequence ID" value="MRG92123.1"/>
    <property type="molecule type" value="Genomic_DNA"/>
</dbReference>
<evidence type="ECO:0000313" key="1">
    <source>
        <dbReference type="EMBL" id="MRG92123.1"/>
    </source>
</evidence>
<protein>
    <recommendedName>
        <fullName evidence="3">STAS/SEC14 domain-containing protein</fullName>
    </recommendedName>
</protein>
<name>A0A6N7PJ59_9BACT</name>
<gene>
    <name evidence="1" type="ORF">GF068_09310</name>
</gene>
<dbReference type="Proteomes" id="UP000440224">
    <property type="component" value="Unassembled WGS sequence"/>
</dbReference>
<dbReference type="AlphaFoldDB" id="A0A6N7PJ59"/>
<proteinExistence type="predicted"/>
<accession>A0A6N7PJ59</accession>
<evidence type="ECO:0008006" key="3">
    <source>
        <dbReference type="Google" id="ProtNLM"/>
    </source>
</evidence>
<dbReference type="RefSeq" id="WP_153818952.1">
    <property type="nucleotide sequence ID" value="NZ_WJIE01000002.1"/>
</dbReference>